<dbReference type="Gene3D" id="1.10.268.10">
    <property type="entry name" value="Topoisomerase, domain 3"/>
    <property type="match status" value="1"/>
</dbReference>
<keyword evidence="5 8" id="KW-0799">Topoisomerase</keyword>
<dbReference type="EMBL" id="OZ020097">
    <property type="protein sequence ID" value="CAK9268133.1"/>
    <property type="molecule type" value="Genomic_DNA"/>
</dbReference>
<evidence type="ECO:0000259" key="10">
    <source>
        <dbReference type="PROSITE" id="PS52040"/>
    </source>
</evidence>
<evidence type="ECO:0000313" key="12">
    <source>
        <dbReference type="Proteomes" id="UP001497444"/>
    </source>
</evidence>
<gene>
    <name evidence="11" type="ORF">CSSPJE1EN1_LOCUS13611</name>
</gene>
<comment type="catalytic activity">
    <reaction evidence="8">
        <text>ATP-dependent breakage, passage and rejoining of double-stranded DNA.</text>
        <dbReference type="EC" id="5.6.2.2"/>
    </reaction>
</comment>
<keyword evidence="6 8" id="KW-0238">DNA-binding</keyword>
<evidence type="ECO:0000256" key="2">
    <source>
        <dbReference type="ARBA" id="ARBA00012895"/>
    </source>
</evidence>
<dbReference type="PANTHER" id="PTHR43493">
    <property type="entry name" value="DNA GYRASE/TOPOISOMERASE SUBUNIT A"/>
    <property type="match status" value="1"/>
</dbReference>
<dbReference type="NCBIfam" id="TIGR01063">
    <property type="entry name" value="gyrA"/>
    <property type="match status" value="1"/>
</dbReference>
<reference evidence="11 12" key="1">
    <citation type="submission" date="2024-02" db="EMBL/GenBank/DDBJ databases">
        <authorList>
            <consortium name="ELIXIR-Norway"/>
            <consortium name="Elixir Norway"/>
        </authorList>
    </citation>
    <scope>NUCLEOTIDE SEQUENCE [LARGE SCALE GENOMIC DNA]</scope>
</reference>
<protein>
    <recommendedName>
        <fullName evidence="2">DNA topoisomerase (ATP-hydrolyzing)</fullName>
        <ecNumber evidence="2">5.6.2.2</ecNumber>
    </recommendedName>
</protein>
<keyword evidence="3" id="KW-0547">Nucleotide-binding</keyword>
<evidence type="ECO:0000256" key="9">
    <source>
        <dbReference type="SAM" id="MobiDB-lite"/>
    </source>
</evidence>
<dbReference type="NCBIfam" id="NF004043">
    <property type="entry name" value="PRK05560.1"/>
    <property type="match status" value="1"/>
</dbReference>
<proteinExistence type="inferred from homology"/>
<dbReference type="SUPFAM" id="SSF101904">
    <property type="entry name" value="GyrA/ParC C-terminal domain-like"/>
    <property type="match status" value="1"/>
</dbReference>
<name>A0ABP0WMN2_9BRYO</name>
<dbReference type="InterPro" id="IPR050220">
    <property type="entry name" value="Type_II_DNA_Topoisomerases"/>
</dbReference>
<dbReference type="InterPro" id="IPR005743">
    <property type="entry name" value="GyrA"/>
</dbReference>
<evidence type="ECO:0000256" key="1">
    <source>
        <dbReference type="ARBA" id="ARBA00008263"/>
    </source>
</evidence>
<evidence type="ECO:0000256" key="8">
    <source>
        <dbReference type="PROSITE-ProRule" id="PRU01384"/>
    </source>
</evidence>
<evidence type="ECO:0000313" key="11">
    <source>
        <dbReference type="EMBL" id="CAK9268133.1"/>
    </source>
</evidence>
<organism evidence="11 12">
    <name type="scientific">Sphagnum jensenii</name>
    <dbReference type="NCBI Taxonomy" id="128206"/>
    <lineage>
        <taxon>Eukaryota</taxon>
        <taxon>Viridiplantae</taxon>
        <taxon>Streptophyta</taxon>
        <taxon>Embryophyta</taxon>
        <taxon>Bryophyta</taxon>
        <taxon>Sphagnophytina</taxon>
        <taxon>Sphagnopsida</taxon>
        <taxon>Sphagnales</taxon>
        <taxon>Sphagnaceae</taxon>
        <taxon>Sphagnum</taxon>
    </lineage>
</organism>
<comment type="similarity">
    <text evidence="1">Belongs to the type II topoisomerase GyrA/ParC subunit family.</text>
</comment>
<feature type="active site" description="O-(5'-phospho-DNA)-tyrosine intermediate" evidence="8">
    <location>
        <position position="336"/>
    </location>
</feature>
<dbReference type="SMART" id="SM00434">
    <property type="entry name" value="TOP4c"/>
    <property type="match status" value="1"/>
</dbReference>
<dbReference type="Pfam" id="PF00521">
    <property type="entry name" value="DNA_topoisoIV"/>
    <property type="match status" value="1"/>
</dbReference>
<dbReference type="Gene3D" id="3.30.1360.40">
    <property type="match status" value="1"/>
</dbReference>
<sequence length="1062" mass="115381">MESSRGMVQRQALRHLCRGGGGGGGGGGGSFFIHSQRFAAPVGTFCMTTFSSTLARACEPKQLLLLPPVSSSSSSLQQFSSSLHSSARSSIPPTQQVSLWLSQTTRSQFFSNNTRLFAHTESSLRSGGGGGVGVLGGVRVWPPHASSPPPSFLGTRLFSIWRPNGDEGQHLLTARTRAQKSGEESSAIEPENGAAEDSSSEDDGNGMYGSVSGENRPQDARIVPTELHREASESYLAYAMSVIVGRALPDARDGLKPVHRRILFAMHELGLSSKKPFKKCARVVGEVLGKFHPHGDTAVYDALVRMAQSFSLRSPLVNGHGNFGSMDGDPAAAMRYTECRLQSLSESMLLADLELDTVDFIPNFDGSQEEPAVMPARLPNVLLNGASGIAVGMATNIPPHNLGEVVDALCALIHNPNATVQELMEHMPGPDFPTGGRILGTDGILEAYRTGHGRLTVRGKAQIEQLDQRTNRSAVIITEIPYQANKAALVEKIAELVNNKTLEGVSDIRDESDRSGMRIVVEVKRGAMPMIVLNNLYKYTTLQSRFSCNMVGIVRGEPQVMGLKDFLEVFLEFRCTVIARRAKFQLKRAEDRDHIVQGILVGLDNLDAVVQVIRNAKDGTEASLVLQQGFGISSMQADALLAMPLRRLTSLESGKLAEEHATLTAEILDLKQLLDSKQRVFQVVEKEALALKKEFGTPRRTLVEQDRDGEINDIDVIANDETIVTLSEKGYIKRMASDMFAPQNRGTTGKSGGKMRNNDAMSDFFVCRTHDYVLFFSERGIVYSIRAYQIPECSRTAAGNPLVQILPVPPGERITSVLPVSDFADDQFLVMLTTKGFIKRTALSSFSTIRSTGIVAIQLVPGDELRWVRRAAEEDTVAIGSQRGMVVCISCDNNKLRARNRATRGVRAMKLKEGDRLAAMDIVPASLLSKGQKSKAPWLLMVTEDGFAKRVPIKAFPEGVVGRVGVIGCKFHEGDVLASLFVVGSSISELDGESEEQVVVGSNAGIMNRLRVRDISVQSRTAKGVKLMRLDGYDKVNSVSVLTQLDEEDVGEVTQEGNLLAA</sequence>
<dbReference type="CDD" id="cd00187">
    <property type="entry name" value="TOP4c"/>
    <property type="match status" value="1"/>
</dbReference>
<dbReference type="InterPro" id="IPR035516">
    <property type="entry name" value="Gyrase/topoIV_suA_C"/>
</dbReference>
<accession>A0ABP0WMN2</accession>
<dbReference type="InterPro" id="IPR013757">
    <property type="entry name" value="Topo_IIA_A_a_sf"/>
</dbReference>
<dbReference type="NCBIfam" id="NF004044">
    <property type="entry name" value="PRK05561.1"/>
    <property type="match status" value="1"/>
</dbReference>
<evidence type="ECO:0000256" key="7">
    <source>
        <dbReference type="ARBA" id="ARBA00023235"/>
    </source>
</evidence>
<dbReference type="Pfam" id="PF03989">
    <property type="entry name" value="DNA_gyraseA_C"/>
    <property type="match status" value="6"/>
</dbReference>
<dbReference type="Proteomes" id="UP001497444">
    <property type="component" value="Chromosome 2"/>
</dbReference>
<evidence type="ECO:0000256" key="5">
    <source>
        <dbReference type="ARBA" id="ARBA00023029"/>
    </source>
</evidence>
<dbReference type="PROSITE" id="PS52040">
    <property type="entry name" value="TOPO_IIA"/>
    <property type="match status" value="1"/>
</dbReference>
<dbReference type="InterPro" id="IPR013760">
    <property type="entry name" value="Topo_IIA-like_dom_sf"/>
</dbReference>
<dbReference type="Gene3D" id="2.120.10.90">
    <property type="entry name" value="DNA gyrase/topoisomerase IV, subunit A, C-terminal"/>
    <property type="match status" value="1"/>
</dbReference>
<keyword evidence="7 8" id="KW-0413">Isomerase</keyword>
<evidence type="ECO:0000256" key="4">
    <source>
        <dbReference type="ARBA" id="ARBA00022840"/>
    </source>
</evidence>
<dbReference type="PANTHER" id="PTHR43493:SF5">
    <property type="entry name" value="DNA GYRASE SUBUNIT A, CHLOROPLASTIC_MITOCHONDRIAL"/>
    <property type="match status" value="1"/>
</dbReference>
<keyword evidence="12" id="KW-1185">Reference proteome</keyword>
<evidence type="ECO:0000256" key="3">
    <source>
        <dbReference type="ARBA" id="ARBA00022741"/>
    </source>
</evidence>
<feature type="domain" description="Topo IIA-type catalytic" evidence="10">
    <location>
        <begin position="248"/>
        <end position="716"/>
    </location>
</feature>
<evidence type="ECO:0000256" key="6">
    <source>
        <dbReference type="ARBA" id="ARBA00023125"/>
    </source>
</evidence>
<dbReference type="SUPFAM" id="SSF56719">
    <property type="entry name" value="Type II DNA topoisomerase"/>
    <property type="match status" value="1"/>
</dbReference>
<keyword evidence="4" id="KW-0067">ATP-binding</keyword>
<dbReference type="InterPro" id="IPR002205">
    <property type="entry name" value="Topo_IIA_dom_A"/>
</dbReference>
<dbReference type="Gene3D" id="3.90.199.10">
    <property type="entry name" value="Topoisomerase II, domain 5"/>
    <property type="match status" value="1"/>
</dbReference>
<feature type="region of interest" description="Disordered" evidence="9">
    <location>
        <begin position="175"/>
        <end position="218"/>
    </location>
</feature>
<dbReference type="InterPro" id="IPR006691">
    <property type="entry name" value="GyrA/parC_rep"/>
</dbReference>
<dbReference type="HAMAP" id="MF_01897">
    <property type="entry name" value="GyrA"/>
    <property type="match status" value="1"/>
</dbReference>
<dbReference type="InterPro" id="IPR013758">
    <property type="entry name" value="Topo_IIA_A/C_ab"/>
</dbReference>
<dbReference type="EC" id="5.6.2.2" evidence="2"/>